<evidence type="ECO:0000256" key="2">
    <source>
        <dbReference type="ARBA" id="ARBA00023235"/>
    </source>
</evidence>
<keyword evidence="5" id="KW-1185">Reference proteome</keyword>
<dbReference type="OrthoDB" id="9803436at2"/>
<sequence length="363" mass="39257">MKDPISVLKEKGGSSISPLRWEGGVLRLIDQRLVPYETKWLDLKSWEEVRDAIRDMVVRGAPAIGITAAFGMALCAIGFEGDGGDELLEVLEEAGRGLNDARPTAVNLSWAVKRMLNAAQSAKDAGHSVMEIKGLLEKEAINIWMEDVISNLEMGKFGAQLIKDGSTILTHCNAGALATGGYGTALGVVRYAHFSGKRIKVLADETRPWLQGIRLTAWELLEDGIEVEVICDNAAGFFMKRGEVDCVVVGADRIALNGDVANKIGTYSVAELAKANSIPFYVAAPFSTIDISTRSGEDIPIEERSSIEVTTIKGITLGPENVIARNPVFDVTPNELITAIITDRGILSPPYEDAIERCLRKSS</sequence>
<feature type="binding site" evidence="3">
    <location>
        <begin position="59"/>
        <end position="61"/>
    </location>
    <ligand>
        <name>substrate</name>
    </ligand>
</feature>
<dbReference type="InterPro" id="IPR037171">
    <property type="entry name" value="NagB/RpiA_transferase-like"/>
</dbReference>
<reference evidence="4 5" key="1">
    <citation type="submission" date="2016-06" db="EMBL/GenBank/DDBJ databases">
        <title>Respiratory ammonification of nitrate coupled to the oxidation of elemental sulfur in deep-sea autotrophic thermophilic bacteria.</title>
        <authorList>
            <person name="Slobodkina G.B."/>
            <person name="Mardanov A.V."/>
            <person name="Ravin N.V."/>
            <person name="Frolova A.A."/>
            <person name="Viryasiv M.B."/>
            <person name="Chernyh N.A."/>
            <person name="Bonch-Osmolovskaya E.A."/>
            <person name="Slobodkin A.I."/>
        </authorList>
    </citation>
    <scope>NUCLEOTIDE SEQUENCE [LARGE SCALE GENOMIC DNA]</scope>
    <source>
        <strain evidence="4 5">S69</strain>
    </source>
</reference>
<dbReference type="Gene3D" id="3.40.50.10470">
    <property type="entry name" value="Translation initiation factor eif-2b, domain 2"/>
    <property type="match status" value="1"/>
</dbReference>
<dbReference type="Pfam" id="PF01008">
    <property type="entry name" value="IF-2B"/>
    <property type="match status" value="1"/>
</dbReference>
<dbReference type="FunFam" id="1.20.120.420:FF:000003">
    <property type="entry name" value="Methylthioribose-1-phosphate isomerase"/>
    <property type="match status" value="1"/>
</dbReference>
<dbReference type="GO" id="GO:0019509">
    <property type="term" value="P:L-methionine salvage from methylthioadenosine"/>
    <property type="evidence" value="ECO:0007669"/>
    <property type="project" value="UniProtKB-UniRule"/>
</dbReference>
<feature type="binding site" evidence="3">
    <location>
        <position position="211"/>
    </location>
    <ligand>
        <name>substrate</name>
    </ligand>
</feature>
<comment type="catalytic activity">
    <reaction evidence="3">
        <text>5-(methylsulfanyl)-alpha-D-ribose 1-phosphate = 5-(methylsulfanyl)-D-ribulose 1-phosphate</text>
        <dbReference type="Rhea" id="RHEA:19989"/>
        <dbReference type="ChEBI" id="CHEBI:58533"/>
        <dbReference type="ChEBI" id="CHEBI:58548"/>
        <dbReference type="EC" id="5.3.1.23"/>
    </reaction>
</comment>
<dbReference type="HAMAP" id="MF_01678">
    <property type="entry name" value="Salvage_MtnA"/>
    <property type="match status" value="1"/>
</dbReference>
<proteinExistence type="inferred from homology"/>
<dbReference type="UniPathway" id="UPA00904">
    <property type="reaction ID" value="UER00874"/>
</dbReference>
<feature type="site" description="Transition state stabilizer" evidence="3">
    <location>
        <position position="172"/>
    </location>
</feature>
<protein>
    <recommendedName>
        <fullName evidence="3">Methylthioribose-1-phosphate isomerase</fullName>
        <shortName evidence="3">M1Pi</shortName>
        <shortName evidence="3">MTR-1-P isomerase</shortName>
        <ecNumber evidence="3">5.3.1.23</ecNumber>
    </recommendedName>
    <alternativeName>
        <fullName evidence="3">S-methyl-5-thioribose-1-phosphate isomerase</fullName>
    </alternativeName>
</protein>
<feature type="active site" description="Proton donor" evidence="3">
    <location>
        <position position="252"/>
    </location>
</feature>
<feature type="binding site" evidence="3">
    <location>
        <position position="102"/>
    </location>
    <ligand>
        <name>substrate</name>
    </ligand>
</feature>
<dbReference type="InterPro" id="IPR000649">
    <property type="entry name" value="IF-2B-related"/>
</dbReference>
<dbReference type="InterPro" id="IPR005251">
    <property type="entry name" value="IF-M1Pi"/>
</dbReference>
<keyword evidence="3" id="KW-0486">Methionine biosynthesis</keyword>
<evidence type="ECO:0000256" key="3">
    <source>
        <dbReference type="HAMAP-Rule" id="MF_01678"/>
    </source>
</evidence>
<dbReference type="Proteomes" id="UP000093080">
    <property type="component" value="Unassembled WGS sequence"/>
</dbReference>
<evidence type="ECO:0000313" key="4">
    <source>
        <dbReference type="EMBL" id="OCC16365.1"/>
    </source>
</evidence>
<dbReference type="NCBIfam" id="TIGR00524">
    <property type="entry name" value="eIF-2B_rel"/>
    <property type="match status" value="1"/>
</dbReference>
<dbReference type="FunFam" id="3.40.50.10470:FF:000006">
    <property type="entry name" value="Methylthioribose-1-phosphate isomerase"/>
    <property type="match status" value="1"/>
</dbReference>
<comment type="caution">
    <text evidence="4">The sequence shown here is derived from an EMBL/GenBank/DDBJ whole genome shotgun (WGS) entry which is preliminary data.</text>
</comment>
<feature type="binding site" evidence="3">
    <location>
        <begin position="262"/>
        <end position="263"/>
    </location>
    <ligand>
        <name>substrate</name>
    </ligand>
</feature>
<comment type="function">
    <text evidence="3">Catalyzes the interconversion of methylthioribose-1-phosphate (MTR-1-P) into methylthioribulose-1-phosphate (MTRu-1-P).</text>
</comment>
<dbReference type="RefSeq" id="WP_067615502.1">
    <property type="nucleotide sequence ID" value="NZ_MAGO01000001.1"/>
</dbReference>
<dbReference type="PANTHER" id="PTHR43475:SF1">
    <property type="entry name" value="METHYLTHIORIBOSE-1-PHOSPHATE ISOMERASE"/>
    <property type="match status" value="1"/>
</dbReference>
<dbReference type="PANTHER" id="PTHR43475">
    <property type="entry name" value="METHYLTHIORIBOSE-1-PHOSPHATE ISOMERASE"/>
    <property type="match status" value="1"/>
</dbReference>
<dbReference type="AlphaFoldDB" id="A0A1B9F952"/>
<dbReference type="SUPFAM" id="SSF100950">
    <property type="entry name" value="NagB/RpiA/CoA transferase-like"/>
    <property type="match status" value="1"/>
</dbReference>
<dbReference type="GO" id="GO:0046523">
    <property type="term" value="F:S-methyl-5-thioribose-1-phosphate isomerase activity"/>
    <property type="evidence" value="ECO:0007669"/>
    <property type="project" value="UniProtKB-UniRule"/>
</dbReference>
<dbReference type="InterPro" id="IPR042529">
    <property type="entry name" value="IF_2B-like_C"/>
</dbReference>
<dbReference type="InterPro" id="IPR027363">
    <property type="entry name" value="M1Pi_N"/>
</dbReference>
<dbReference type="NCBIfam" id="NF004326">
    <property type="entry name" value="PRK05720.1"/>
    <property type="match status" value="1"/>
</dbReference>
<dbReference type="PATRIC" id="fig|1156395.6.peg.181"/>
<dbReference type="Gene3D" id="1.20.120.420">
    <property type="entry name" value="translation initiation factor eif-2b, domain 1"/>
    <property type="match status" value="1"/>
</dbReference>
<gene>
    <name evidence="3" type="primary">mtnA</name>
    <name evidence="4" type="ORF">DBT_0182</name>
</gene>
<organism evidence="4 5">
    <name type="scientific">Dissulfuribacter thermophilus</name>
    <dbReference type="NCBI Taxonomy" id="1156395"/>
    <lineage>
        <taxon>Bacteria</taxon>
        <taxon>Pseudomonadati</taxon>
        <taxon>Thermodesulfobacteriota</taxon>
        <taxon>Dissulfuribacteria</taxon>
        <taxon>Dissulfuribacterales</taxon>
        <taxon>Dissulfuribacteraceae</taxon>
        <taxon>Dissulfuribacter</taxon>
    </lineage>
</organism>
<accession>A0A1B9F952</accession>
<dbReference type="STRING" id="1156395.DBT_0182"/>
<evidence type="ECO:0000313" key="5">
    <source>
        <dbReference type="Proteomes" id="UP000093080"/>
    </source>
</evidence>
<dbReference type="EC" id="5.3.1.23" evidence="3"/>
<dbReference type="NCBIfam" id="TIGR00512">
    <property type="entry name" value="salvage_mtnA"/>
    <property type="match status" value="1"/>
</dbReference>
<dbReference type="InterPro" id="IPR011559">
    <property type="entry name" value="Initiation_fac_2B_a/b/d"/>
</dbReference>
<dbReference type="EMBL" id="MAGO01000001">
    <property type="protein sequence ID" value="OCC16365.1"/>
    <property type="molecule type" value="Genomic_DNA"/>
</dbReference>
<comment type="pathway">
    <text evidence="3">Amino-acid biosynthesis; L-methionine biosynthesis via salvage pathway; L-methionine from S-methyl-5-thio-alpha-D-ribose 1-phosphate: step 1/6.</text>
</comment>
<keyword evidence="2 3" id="KW-0413">Isomerase</keyword>
<evidence type="ECO:0000256" key="1">
    <source>
        <dbReference type="ARBA" id="ARBA00022605"/>
    </source>
</evidence>
<name>A0A1B9F952_9BACT</name>
<comment type="similarity">
    <text evidence="3">Belongs to the EIF-2B alpha/beta/delta subunits family. MtnA subfamily.</text>
</comment>
<keyword evidence="1 3" id="KW-0028">Amino-acid biosynthesis</keyword>